<dbReference type="STRING" id="335543.Sfum_1315"/>
<dbReference type="EMBL" id="CP000478">
    <property type="protein sequence ID" value="ABK17007.1"/>
    <property type="molecule type" value="Genomic_DNA"/>
</dbReference>
<name>A0LHV5_SYNFM</name>
<reference evidence="2 3" key="1">
    <citation type="submission" date="2006-10" db="EMBL/GenBank/DDBJ databases">
        <title>Complete sequence of Syntrophobacter fumaroxidans MPOB.</title>
        <authorList>
            <consortium name="US DOE Joint Genome Institute"/>
            <person name="Copeland A."/>
            <person name="Lucas S."/>
            <person name="Lapidus A."/>
            <person name="Barry K."/>
            <person name="Detter J.C."/>
            <person name="Glavina del Rio T."/>
            <person name="Hammon N."/>
            <person name="Israni S."/>
            <person name="Pitluck S."/>
            <person name="Goltsman E.G."/>
            <person name="Martinez M."/>
            <person name="Schmutz J."/>
            <person name="Larimer F."/>
            <person name="Land M."/>
            <person name="Hauser L."/>
            <person name="Kyrpides N."/>
            <person name="Kim E."/>
            <person name="Boone D.R."/>
            <person name="Brockman F."/>
            <person name="Culley D."/>
            <person name="Ferry J."/>
            <person name="Gunsalus R."/>
            <person name="McInerney M.J."/>
            <person name="Morrison M."/>
            <person name="Plugge C."/>
            <person name="Rohlin L."/>
            <person name="Scholten J."/>
            <person name="Sieber J."/>
            <person name="Stams A.J.M."/>
            <person name="Worm P."/>
            <person name="Henstra A.M."/>
            <person name="Richardson P."/>
        </authorList>
    </citation>
    <scope>NUCLEOTIDE SEQUENCE [LARGE SCALE GENOMIC DNA]</scope>
    <source>
        <strain evidence="3">DSM 10017 / MPOB</strain>
    </source>
</reference>
<protein>
    <recommendedName>
        <fullName evidence="1">AMP-dependent synthetase/ligase domain-containing protein</fullName>
    </recommendedName>
</protein>
<dbReference type="InterPro" id="IPR053158">
    <property type="entry name" value="CapK_Type1_Caps_Biosynth"/>
</dbReference>
<dbReference type="OrthoDB" id="580775at2"/>
<sequence>MKITPLQDWIAARMGTHGHRLSRADVERRQLLGLRETVRRASAESRFYSAHLGQLSEADIHSLDDLHRFPFTTARDLRRNPYSFLCVSQGNISRVVTLGTSGTSGEPKRVFFTSEDLESTIDFFRQGMSILAKRGDRVLILLPGERPGSVGDLLREALRRIGAQGIVHDPVNDVPGTLKRMAREHIGVLVGAPAQVLSLARQSDGKSAPRSILLSTDHVPAAIVEALRHIWNCEVFTHYGMTEMGYGGGVECGAHRGYHMREADLCFEIVHPETGRPEPDGVMGEVVFTTLTRVGMPLIRYRTGDLGRFLPDACPCGTVLKTMDRIEGRIDGRVPIAGGSVLTIAELDEALFPMDDLLDFEASISRGGNRDLLRIELSLRDAGKRGARDRALDALRTVPAIRSAELRGDLLVTLALRAPALPATGSTAKRTLVDNRNPERVS</sequence>
<dbReference type="Gene3D" id="3.40.50.12780">
    <property type="entry name" value="N-terminal domain of ligase-like"/>
    <property type="match status" value="1"/>
</dbReference>
<feature type="domain" description="AMP-dependent synthetase/ligase" evidence="1">
    <location>
        <begin position="100"/>
        <end position="288"/>
    </location>
</feature>
<dbReference type="PANTHER" id="PTHR36932">
    <property type="entry name" value="CAPSULAR POLYSACCHARIDE BIOSYNTHESIS PROTEIN"/>
    <property type="match status" value="1"/>
</dbReference>
<gene>
    <name evidence="2" type="ordered locus">Sfum_1315</name>
</gene>
<dbReference type="Proteomes" id="UP000001784">
    <property type="component" value="Chromosome"/>
</dbReference>
<evidence type="ECO:0000259" key="1">
    <source>
        <dbReference type="Pfam" id="PF00501"/>
    </source>
</evidence>
<dbReference type="PANTHER" id="PTHR36932:SF1">
    <property type="entry name" value="CAPSULAR POLYSACCHARIDE BIOSYNTHESIS PROTEIN"/>
    <property type="match status" value="1"/>
</dbReference>
<keyword evidence="3" id="KW-1185">Reference proteome</keyword>
<proteinExistence type="predicted"/>
<dbReference type="KEGG" id="sfu:Sfum_1315"/>
<dbReference type="NCBIfam" id="NF045666">
    <property type="entry name" value="DVU1553_fam_AMP"/>
    <property type="match status" value="1"/>
</dbReference>
<dbReference type="AlphaFoldDB" id="A0LHV5"/>
<dbReference type="eggNOG" id="COG1541">
    <property type="taxonomic scope" value="Bacteria"/>
</dbReference>
<dbReference type="InterPro" id="IPR000873">
    <property type="entry name" value="AMP-dep_synth/lig_dom"/>
</dbReference>
<accession>A0LHV5</accession>
<dbReference type="RefSeq" id="WP_011698178.1">
    <property type="nucleotide sequence ID" value="NC_008554.1"/>
</dbReference>
<organism evidence="2 3">
    <name type="scientific">Syntrophobacter fumaroxidans (strain DSM 10017 / MPOB)</name>
    <dbReference type="NCBI Taxonomy" id="335543"/>
    <lineage>
        <taxon>Bacteria</taxon>
        <taxon>Pseudomonadati</taxon>
        <taxon>Thermodesulfobacteriota</taxon>
        <taxon>Syntrophobacteria</taxon>
        <taxon>Syntrophobacterales</taxon>
        <taxon>Syntrophobacteraceae</taxon>
        <taxon>Syntrophobacter</taxon>
    </lineage>
</organism>
<dbReference type="Pfam" id="PF00501">
    <property type="entry name" value="AMP-binding"/>
    <property type="match status" value="1"/>
</dbReference>
<dbReference type="SUPFAM" id="SSF56801">
    <property type="entry name" value="Acetyl-CoA synthetase-like"/>
    <property type="match status" value="1"/>
</dbReference>
<evidence type="ECO:0000313" key="3">
    <source>
        <dbReference type="Proteomes" id="UP000001784"/>
    </source>
</evidence>
<evidence type="ECO:0000313" key="2">
    <source>
        <dbReference type="EMBL" id="ABK17007.1"/>
    </source>
</evidence>
<dbReference type="HOGENOM" id="CLU_035301_0_0_7"/>
<dbReference type="InParanoid" id="A0LHV5"/>
<dbReference type="InterPro" id="IPR042099">
    <property type="entry name" value="ANL_N_sf"/>
</dbReference>